<dbReference type="Gene3D" id="1.10.10.2430">
    <property type="entry name" value="NFRKB winged helix-like domain"/>
    <property type="match status" value="1"/>
</dbReference>
<evidence type="ECO:0000313" key="5">
    <source>
        <dbReference type="Proteomes" id="UP001652628"/>
    </source>
</evidence>
<dbReference type="PANTHER" id="PTHR13052:SF3">
    <property type="entry name" value="NUCLEAR FACTOR RELATED TO KAPPA-B-BINDING PROTEIN"/>
    <property type="match status" value="1"/>
</dbReference>
<dbReference type="InterPro" id="IPR057748">
    <property type="entry name" value="NFRKB_WH_2"/>
</dbReference>
<dbReference type="PANTHER" id="PTHR13052">
    <property type="entry name" value="NFRKB-RELATED"/>
    <property type="match status" value="1"/>
</dbReference>
<accession>A0AB39ZBD7</accession>
<dbReference type="Pfam" id="PF14465">
    <property type="entry name" value="WHD_1st_NFRKB"/>
    <property type="match status" value="1"/>
</dbReference>
<dbReference type="InterPro" id="IPR038106">
    <property type="entry name" value="NFRKB_winged_sf"/>
</dbReference>
<dbReference type="GeneID" id="108011561"/>
<sequence>MSNININTVPRPSPNANGNPDPNLNPNRSVESDEEEEGDGRMSDSGSNTASSQRSRTSSSSSSDSSSGSLEEDPDGEEEDMSDQDAGSGSETEDDTNTCQSDELELAQLCGRDIFRLPRGLCENSTIFHEFFSLETWQLLPHHLQARLQPMLPDFSSLVSGPAQAGAEQQRTLVQLFNGGLQRFGQSPLLRLQRQLEEGNLRPDVLQLRRSIQHSSRREFRFRQAERLSQLAKELFLSREQLLQHAYSSAPPSDGALGKYLPRPRPLKRKSPTLSMDNPLSSQRAKKRYAQELLELMGELEVKRGDISAEEEEEDTECAQLMERLAKEPREFKMEEPKVPETTGPGRPSNAADKKCIYNTFFKRRPGVDDDLVLRSMQAERIPQLNDKNFRKYLRDYKRRKLEQPESPEFDTSEVRLRDICTRAQFVGSFKPGRKPKALMARLNPDPPALVPIGVTATKSEFVDEEPMLLDEPQQLYGRRAPEEHPEEHLPPKEPQLMPKKVIPAPVVLPHPVPKLEPLNGPIVNPKASPTAPNLSSNHPTVTAPPTAGHITGSPIREVLIRPPASPRPASFFSLVRDLFVSTPQHRLTYGELQILLSSWREINSDASIPTGEWPRFVPDWSKLLQSAVNFLSGDFGSVPAEYVPYIEHKTQLGIYQWIGAGRDSDARLLSLCQSWLRTQREEHSQLSPILISNALVDSTPTPPPRCPTTWTVRSASQAEILEFQRQERIRFEFPHRPFTYRLNGYESVVGPVKGIYTQSLPLNKARGHAVMVDDRPPFVTILTLVRDATARLPNGEGTRSEISELLKCSQYVSQQAADNVLQTIVSGALDRMHGGQDPCVRYDARRKIWIYLHRNRSEAEFEKMHRHNQSLVKQKQQQRKQLNRPKIPDGIDSSGLLGEHQQEQLPALVPAVVSPIPSSVQLPVGASLQVKKPLTVKCPPVPPLKYHVPPGTPSGGTIIAAPSNINPIQSPIQQVQKSLLRPVGVLNSAPSTLQRQVVTSKAGNFAISKISPTRNTTPILVSTPSGLQTVHVATTPNQTAGTAAPTMAKKLTIKKPAPNNKIGNFIIPMEQQQSVPQQQQGQHVKVQTIAGKPKALTITPRPQMPKNIIRLLPAGGATVTGNPAVNTKPNSVQILGPRVVPQSQTVRPVQQKIGAVSIVANKPVTSISATETSNPVTISTSSPVTGGGTIVKMSPQAFASLQQQQQQLKQKVNSTSPALNSPQQRIIVGNTAISSNKKIVFQSLAKAAPKILTTSPTGSVSKATTNLSPQQQRIVLQNFKQPVMATNQSGTLTALGGNATRVIRATPATNVGTGTVVGVGNSQTGAQIITLDSLVQKQAIGKLLTTASNNVVQFATSSAGNVITLNPNQQTKQLPTMARIVSATTTTPAAGSATTVVPKIIGKTTVIPGKPLLLHAKTLKQLGGSSVATTQTTTTTTTAVTSSVVGGTGGVVVSGAGVANTAVRTTQNIVIGGQTVKLQGAISARGAGAPVQTVIMGNQLLRIATSSSSNSGTTTASGGIATAPKTLLIGAGGTQTLRLAKNVLVANKQITSTANSSIVNSTTTASPAATATAGNNLVFAVQGNGGQLFFTPGLQGMNLKPLSSLKVIPMGSAAATGVAAGGKISVTTVAGETGAKALTTKLIPGTVLKTATGSGN</sequence>
<dbReference type="RefSeq" id="XP_016932218.4">
    <property type="nucleotide sequence ID" value="XM_017076729.4"/>
</dbReference>
<evidence type="ECO:0000256" key="2">
    <source>
        <dbReference type="ARBA" id="ARBA00023242"/>
    </source>
</evidence>
<feature type="compositionally biased region" description="Acidic residues" evidence="3">
    <location>
        <begin position="70"/>
        <end position="83"/>
    </location>
</feature>
<comment type="subcellular location">
    <subcellularLocation>
        <location evidence="1">Nucleus</location>
    </subcellularLocation>
</comment>
<dbReference type="GO" id="GO:0002020">
    <property type="term" value="F:protease binding"/>
    <property type="evidence" value="ECO:0007669"/>
    <property type="project" value="TreeGrafter"/>
</dbReference>
<dbReference type="InterPro" id="IPR024867">
    <property type="entry name" value="NFRKB"/>
</dbReference>
<name>A0AB39ZBD7_DROSZ</name>
<keyword evidence="2" id="KW-0539">Nucleus</keyword>
<feature type="region of interest" description="Disordered" evidence="3">
    <location>
        <begin position="1"/>
        <end position="99"/>
    </location>
</feature>
<evidence type="ECO:0000259" key="4">
    <source>
        <dbReference type="PROSITE" id="PS51916"/>
    </source>
</evidence>
<dbReference type="GO" id="GO:0031011">
    <property type="term" value="C:Ino80 complex"/>
    <property type="evidence" value="ECO:0007669"/>
    <property type="project" value="InterPro"/>
</dbReference>
<feature type="compositionally biased region" description="Polar residues" evidence="3">
    <location>
        <begin position="1"/>
        <end position="28"/>
    </location>
</feature>
<dbReference type="Pfam" id="PF25793">
    <property type="entry name" value="WHD_2nd_NFRKB"/>
    <property type="match status" value="1"/>
</dbReference>
<feature type="region of interest" description="Disordered" evidence="3">
    <location>
        <begin position="248"/>
        <end position="284"/>
    </location>
</feature>
<feature type="compositionally biased region" description="Polar residues" evidence="3">
    <location>
        <begin position="272"/>
        <end position="283"/>
    </location>
</feature>
<proteinExistence type="predicted"/>
<feature type="region of interest" description="Disordered" evidence="3">
    <location>
        <begin position="868"/>
        <end position="897"/>
    </location>
</feature>
<dbReference type="PROSITE" id="PS51916">
    <property type="entry name" value="DEUBAD"/>
    <property type="match status" value="1"/>
</dbReference>
<evidence type="ECO:0000256" key="3">
    <source>
        <dbReference type="SAM" id="MobiDB-lite"/>
    </source>
</evidence>
<dbReference type="CDD" id="cd21865">
    <property type="entry name" value="DEUBAD_NFRKB"/>
    <property type="match status" value="1"/>
</dbReference>
<gene>
    <name evidence="6" type="primary">LOC108011561</name>
</gene>
<feature type="domain" description="DEUBAD" evidence="4">
    <location>
        <begin position="118"/>
        <end position="241"/>
    </location>
</feature>
<dbReference type="Proteomes" id="UP001652628">
    <property type="component" value="Chromosome 3"/>
</dbReference>
<keyword evidence="5" id="KW-1185">Reference proteome</keyword>
<evidence type="ECO:0000313" key="6">
    <source>
        <dbReference type="RefSeq" id="XP_016932218.4"/>
    </source>
</evidence>
<organism evidence="5 6">
    <name type="scientific">Drosophila suzukii</name>
    <name type="common">Spotted-wing drosophila fruit fly</name>
    <dbReference type="NCBI Taxonomy" id="28584"/>
    <lineage>
        <taxon>Eukaryota</taxon>
        <taxon>Metazoa</taxon>
        <taxon>Ecdysozoa</taxon>
        <taxon>Arthropoda</taxon>
        <taxon>Hexapoda</taxon>
        <taxon>Insecta</taxon>
        <taxon>Pterygota</taxon>
        <taxon>Neoptera</taxon>
        <taxon>Endopterygota</taxon>
        <taxon>Diptera</taxon>
        <taxon>Brachycera</taxon>
        <taxon>Muscomorpha</taxon>
        <taxon>Ephydroidea</taxon>
        <taxon>Drosophilidae</taxon>
        <taxon>Drosophila</taxon>
        <taxon>Sophophora</taxon>
    </lineage>
</organism>
<evidence type="ECO:0000256" key="1">
    <source>
        <dbReference type="ARBA" id="ARBA00004123"/>
    </source>
</evidence>
<dbReference type="InterPro" id="IPR025220">
    <property type="entry name" value="NFRKB_WH_1"/>
</dbReference>
<dbReference type="InterPro" id="IPR044867">
    <property type="entry name" value="DEUBAD_dom"/>
</dbReference>
<reference evidence="6" key="1">
    <citation type="submission" date="2025-08" db="UniProtKB">
        <authorList>
            <consortium name="RefSeq"/>
        </authorList>
    </citation>
    <scope>IDENTIFICATION</scope>
</reference>
<protein>
    <submittedName>
        <fullName evidence="6">Nuclear factor related to kappa-B-binding protein</fullName>
    </submittedName>
</protein>
<feature type="compositionally biased region" description="Low complexity" evidence="3">
    <location>
        <begin position="43"/>
        <end position="69"/>
    </location>
</feature>